<keyword evidence="1 2" id="KW-0175">Coiled coil</keyword>
<dbReference type="EMBL" id="QZAB01000199">
    <property type="protein sequence ID" value="RQD88368.1"/>
    <property type="molecule type" value="Genomic_DNA"/>
</dbReference>
<comment type="caution">
    <text evidence="4">The sequence shown here is derived from an EMBL/GenBank/DDBJ whole genome shotgun (WGS) entry which is preliminary data.</text>
</comment>
<protein>
    <submittedName>
        <fullName evidence="4">Chromosome segregation protein SMC</fullName>
    </submittedName>
</protein>
<dbReference type="NCBIfam" id="TIGR02169">
    <property type="entry name" value="SMC_prok_A"/>
    <property type="match status" value="1"/>
</dbReference>
<dbReference type="InterPro" id="IPR027417">
    <property type="entry name" value="P-loop_NTPase"/>
</dbReference>
<accession>A0A424Z2G5</accession>
<dbReference type="SUPFAM" id="SSF75553">
    <property type="entry name" value="Smc hinge domain"/>
    <property type="match status" value="1"/>
</dbReference>
<dbReference type="Proteomes" id="UP000284763">
    <property type="component" value="Unassembled WGS sequence"/>
</dbReference>
<reference evidence="4 5" key="1">
    <citation type="submission" date="2018-08" db="EMBL/GenBank/DDBJ databases">
        <title>The metabolism and importance of syntrophic acetate oxidation coupled to methane or sulfide production in haloalkaline environments.</title>
        <authorList>
            <person name="Timmers P.H.A."/>
            <person name="Vavourakis C.D."/>
            <person name="Sorokin D.Y."/>
            <person name="Sinninghe Damste J.S."/>
            <person name="Muyzer G."/>
            <person name="Stams A.J.M."/>
            <person name="Plugge C.M."/>
        </authorList>
    </citation>
    <scope>NUCLEOTIDE SEQUENCE [LARGE SCALE GENOMIC DNA]</scope>
    <source>
        <strain evidence="4">MSAO_Arc3</strain>
    </source>
</reference>
<dbReference type="Gene3D" id="1.20.1060.20">
    <property type="match status" value="1"/>
</dbReference>
<dbReference type="Gene3D" id="3.30.70.1620">
    <property type="match status" value="1"/>
</dbReference>
<feature type="coiled-coil region" evidence="2">
    <location>
        <begin position="234"/>
        <end position="510"/>
    </location>
</feature>
<evidence type="ECO:0000313" key="4">
    <source>
        <dbReference type="EMBL" id="RQD88368.1"/>
    </source>
</evidence>
<gene>
    <name evidence="4" type="primary">smc</name>
    <name evidence="4" type="ORF">D5R95_02940</name>
</gene>
<dbReference type="InterPro" id="IPR010935">
    <property type="entry name" value="SMC_hinge"/>
</dbReference>
<evidence type="ECO:0000256" key="2">
    <source>
        <dbReference type="SAM" id="Coils"/>
    </source>
</evidence>
<dbReference type="InterPro" id="IPR011890">
    <property type="entry name" value="SMC_prok"/>
</dbReference>
<dbReference type="InterPro" id="IPR036277">
    <property type="entry name" value="SMC_hinge_sf"/>
</dbReference>
<dbReference type="PANTHER" id="PTHR43977">
    <property type="entry name" value="STRUCTURAL MAINTENANCE OF CHROMOSOMES PROTEIN 3"/>
    <property type="match status" value="1"/>
</dbReference>
<proteinExistence type="predicted"/>
<dbReference type="SMART" id="SM00968">
    <property type="entry name" value="SMC_hinge"/>
    <property type="match status" value="1"/>
</dbReference>
<organism evidence="4 5">
    <name type="scientific">Methanosalsum natronophilum</name>
    <dbReference type="NCBI Taxonomy" id="768733"/>
    <lineage>
        <taxon>Archaea</taxon>
        <taxon>Methanobacteriati</taxon>
        <taxon>Methanobacteriota</taxon>
        <taxon>Stenosarchaea group</taxon>
        <taxon>Methanomicrobia</taxon>
        <taxon>Methanosarcinales</taxon>
        <taxon>Methanosarcinaceae</taxon>
        <taxon>Methanosalsum</taxon>
    </lineage>
</organism>
<dbReference type="GO" id="GO:0005694">
    <property type="term" value="C:chromosome"/>
    <property type="evidence" value="ECO:0007669"/>
    <property type="project" value="InterPro"/>
</dbReference>
<evidence type="ECO:0000313" key="5">
    <source>
        <dbReference type="Proteomes" id="UP000284763"/>
    </source>
</evidence>
<dbReference type="AlphaFoldDB" id="A0A424Z2G5"/>
<name>A0A424Z2G5_9EURY</name>
<dbReference type="Pfam" id="PF02463">
    <property type="entry name" value="SMC_N"/>
    <property type="match status" value="1"/>
</dbReference>
<dbReference type="GO" id="GO:0005524">
    <property type="term" value="F:ATP binding"/>
    <property type="evidence" value="ECO:0007669"/>
    <property type="project" value="InterPro"/>
</dbReference>
<feature type="non-terminal residue" evidence="4">
    <location>
        <position position="659"/>
    </location>
</feature>
<evidence type="ECO:0000259" key="3">
    <source>
        <dbReference type="SMART" id="SM00968"/>
    </source>
</evidence>
<dbReference type="Pfam" id="PF06470">
    <property type="entry name" value="SMC_hinge"/>
    <property type="match status" value="1"/>
</dbReference>
<dbReference type="SUPFAM" id="SSF57997">
    <property type="entry name" value="Tropomyosin"/>
    <property type="match status" value="1"/>
</dbReference>
<dbReference type="Gene3D" id="3.40.50.300">
    <property type="entry name" value="P-loop containing nucleotide triphosphate hydrolases"/>
    <property type="match status" value="1"/>
</dbReference>
<dbReference type="GO" id="GO:0030261">
    <property type="term" value="P:chromosome condensation"/>
    <property type="evidence" value="ECO:0007669"/>
    <property type="project" value="InterPro"/>
</dbReference>
<dbReference type="SUPFAM" id="SSF52540">
    <property type="entry name" value="P-loop containing nucleoside triphosphate hydrolases"/>
    <property type="match status" value="1"/>
</dbReference>
<evidence type="ECO:0000256" key="1">
    <source>
        <dbReference type="ARBA" id="ARBA00023054"/>
    </source>
</evidence>
<dbReference type="GO" id="GO:0007062">
    <property type="term" value="P:sister chromatid cohesion"/>
    <property type="evidence" value="ECO:0007669"/>
    <property type="project" value="InterPro"/>
</dbReference>
<sequence>MYIKSIEFTNFKSFGKKVKIPFFDDFTTISGPNGSGKSNIIDGILFVLGLSGSRTLRAEKLTDLIYNNGHAKKKPNYTQVSIYFDNKDRELPLDADTIVISRKIKETENGYYSYFYLNGKAASLSDVHNVLAKGRVTPEGYNVVMQGDVTRIITMSPTERRKIIDEIAGVSEFDAKKERALNELEIVRERIERVDIIISEVITQLEKLRGERDQALKYKGLKDEKIKYEGYILLSKLKDSKEELNSISLELENKKLSQSNLKQSVDKSYENLQTAEKEFNDLNMNIRKMGEDEQIQVKKEIEEIRGDIFRFNSSIELKEAEIKELEEKKKNAFIGIDESKTVLVDIESQLKDQETRKDSLHDQINDHKNERQLLISKISEIDSRYASTKAELNNIKDELEGLKNRKSELLREEDRLLDSLRRKSSELKEIENEIEESKQKVYSADSDRKSLEYDIEKLKENIGSLEKDIDDLESNRAQVKQVLHELDGKLRDYQQKYAKVEARVKAAEDSGNYSKAVDVILKASKRKIIPGIYGTIAELGKVDQEHSTALEVAAGGRMQSIVVDNDDDAANAIDFLKNKNSGRATFLPLNKMERRRPYKDLSNKEGVIGYAIDLIDFDLKFEAAFWYVFRDTLIVDTLANARRLMGGLRMVTLDGEAIE</sequence>
<feature type="domain" description="SMC hinge" evidence="3">
    <location>
        <begin position="530"/>
        <end position="645"/>
    </location>
</feature>
<dbReference type="InterPro" id="IPR003395">
    <property type="entry name" value="RecF/RecN/SMC_N"/>
</dbReference>
<dbReference type="Gene3D" id="1.20.5.340">
    <property type="match status" value="1"/>
</dbReference>